<sequence length="50" mass="5905">IHYAAYFNKWYTLNPKDARDIIFLMIRTNEPLYLTAGKVFPMTMATFCNV</sequence>
<dbReference type="GO" id="GO:0004984">
    <property type="term" value="F:olfactory receptor activity"/>
    <property type="evidence" value="ECO:0007669"/>
    <property type="project" value="InterPro"/>
</dbReference>
<keyword evidence="5" id="KW-1133">Transmembrane helix</keyword>
<feature type="non-terminal residue" evidence="9">
    <location>
        <position position="50"/>
    </location>
</feature>
<accession>E2A7E6</accession>
<comment type="subcellular location">
    <subcellularLocation>
        <location evidence="1">Membrane</location>
        <topology evidence="1">Multi-pass membrane protein</topology>
    </subcellularLocation>
</comment>
<keyword evidence="8" id="KW-0807">Transducer</keyword>
<keyword evidence="4" id="KW-0552">Olfaction</keyword>
<dbReference type="InParanoid" id="E2A7E6"/>
<dbReference type="EMBL" id="GL437329">
    <property type="protein sequence ID" value="EFN70643.1"/>
    <property type="molecule type" value="Genomic_DNA"/>
</dbReference>
<evidence type="ECO:0000256" key="2">
    <source>
        <dbReference type="ARBA" id="ARBA00022606"/>
    </source>
</evidence>
<keyword evidence="2" id="KW-0716">Sensory transduction</keyword>
<dbReference type="Proteomes" id="UP000000311">
    <property type="component" value="Unassembled WGS sequence"/>
</dbReference>
<protein>
    <submittedName>
        <fullName evidence="9">Uncharacterized protein</fullName>
    </submittedName>
</protein>
<evidence type="ECO:0000256" key="8">
    <source>
        <dbReference type="ARBA" id="ARBA00023224"/>
    </source>
</evidence>
<evidence type="ECO:0000313" key="9">
    <source>
        <dbReference type="EMBL" id="EFN70643.1"/>
    </source>
</evidence>
<feature type="non-terminal residue" evidence="9">
    <location>
        <position position="1"/>
    </location>
</feature>
<evidence type="ECO:0000256" key="4">
    <source>
        <dbReference type="ARBA" id="ARBA00022725"/>
    </source>
</evidence>
<evidence type="ECO:0000313" key="10">
    <source>
        <dbReference type="Proteomes" id="UP000000311"/>
    </source>
</evidence>
<proteinExistence type="predicted"/>
<evidence type="ECO:0000256" key="3">
    <source>
        <dbReference type="ARBA" id="ARBA00022692"/>
    </source>
</evidence>
<keyword evidence="3" id="KW-0812">Transmembrane</keyword>
<keyword evidence="10" id="KW-1185">Reference proteome</keyword>
<organism evidence="10">
    <name type="scientific">Camponotus floridanus</name>
    <name type="common">Florida carpenter ant</name>
    <dbReference type="NCBI Taxonomy" id="104421"/>
    <lineage>
        <taxon>Eukaryota</taxon>
        <taxon>Metazoa</taxon>
        <taxon>Ecdysozoa</taxon>
        <taxon>Arthropoda</taxon>
        <taxon>Hexapoda</taxon>
        <taxon>Insecta</taxon>
        <taxon>Pterygota</taxon>
        <taxon>Neoptera</taxon>
        <taxon>Endopterygota</taxon>
        <taxon>Hymenoptera</taxon>
        <taxon>Apocrita</taxon>
        <taxon>Aculeata</taxon>
        <taxon>Formicoidea</taxon>
        <taxon>Formicidae</taxon>
        <taxon>Formicinae</taxon>
        <taxon>Camponotus</taxon>
    </lineage>
</organism>
<dbReference type="Pfam" id="PF02949">
    <property type="entry name" value="7tm_6"/>
    <property type="match status" value="1"/>
</dbReference>
<evidence type="ECO:0000256" key="1">
    <source>
        <dbReference type="ARBA" id="ARBA00004141"/>
    </source>
</evidence>
<reference evidence="9 10" key="1">
    <citation type="journal article" date="2010" name="Science">
        <title>Genomic comparison of the ants Camponotus floridanus and Harpegnathos saltator.</title>
        <authorList>
            <person name="Bonasio R."/>
            <person name="Zhang G."/>
            <person name="Ye C."/>
            <person name="Mutti N.S."/>
            <person name="Fang X."/>
            <person name="Qin N."/>
            <person name="Donahue G."/>
            <person name="Yang P."/>
            <person name="Li Q."/>
            <person name="Li C."/>
            <person name="Zhang P."/>
            <person name="Huang Z."/>
            <person name="Berger S.L."/>
            <person name="Reinberg D."/>
            <person name="Wang J."/>
            <person name="Liebig J."/>
        </authorList>
    </citation>
    <scope>NUCLEOTIDE SEQUENCE [LARGE SCALE GENOMIC DNA]</scope>
    <source>
        <strain evidence="10">C129</strain>
    </source>
</reference>
<gene>
    <name evidence="9" type="ORF">EAG_03832</name>
</gene>
<evidence type="ECO:0000256" key="5">
    <source>
        <dbReference type="ARBA" id="ARBA00022989"/>
    </source>
</evidence>
<name>E2A7E6_CAMFO</name>
<evidence type="ECO:0000256" key="6">
    <source>
        <dbReference type="ARBA" id="ARBA00023136"/>
    </source>
</evidence>
<dbReference type="OrthoDB" id="7634903at2759"/>
<dbReference type="GO" id="GO:0005549">
    <property type="term" value="F:odorant binding"/>
    <property type="evidence" value="ECO:0007669"/>
    <property type="project" value="InterPro"/>
</dbReference>
<dbReference type="GO" id="GO:0007165">
    <property type="term" value="P:signal transduction"/>
    <property type="evidence" value="ECO:0007669"/>
    <property type="project" value="UniProtKB-KW"/>
</dbReference>
<keyword evidence="7" id="KW-0675">Receptor</keyword>
<dbReference type="InterPro" id="IPR004117">
    <property type="entry name" value="7tm6_olfct_rcpt"/>
</dbReference>
<dbReference type="GO" id="GO:0016020">
    <property type="term" value="C:membrane"/>
    <property type="evidence" value="ECO:0007669"/>
    <property type="project" value="UniProtKB-SubCell"/>
</dbReference>
<dbReference type="AlphaFoldDB" id="E2A7E6"/>
<keyword evidence="6" id="KW-0472">Membrane</keyword>
<evidence type="ECO:0000256" key="7">
    <source>
        <dbReference type="ARBA" id="ARBA00023170"/>
    </source>
</evidence>